<evidence type="ECO:0000313" key="3">
    <source>
        <dbReference type="Proteomes" id="UP001521222"/>
    </source>
</evidence>
<protein>
    <submittedName>
        <fullName evidence="2">Uncharacterized protein</fullName>
    </submittedName>
</protein>
<evidence type="ECO:0000256" key="1">
    <source>
        <dbReference type="SAM" id="SignalP"/>
    </source>
</evidence>
<dbReference type="Proteomes" id="UP001521222">
    <property type="component" value="Unassembled WGS sequence"/>
</dbReference>
<feature type="signal peptide" evidence="1">
    <location>
        <begin position="1"/>
        <end position="16"/>
    </location>
</feature>
<comment type="caution">
    <text evidence="2">The sequence shown here is derived from an EMBL/GenBank/DDBJ whole genome shotgun (WGS) entry which is preliminary data.</text>
</comment>
<accession>A0ABR3RXR4</accession>
<proteinExistence type="predicted"/>
<keyword evidence="3" id="KW-1185">Reference proteome</keyword>
<gene>
    <name evidence="2" type="ORF">SLS59_001582</name>
</gene>
<evidence type="ECO:0000313" key="2">
    <source>
        <dbReference type="EMBL" id="KAL1609218.1"/>
    </source>
</evidence>
<keyword evidence="1" id="KW-0732">Signal</keyword>
<reference evidence="2 3" key="1">
    <citation type="submission" date="2024-02" db="EMBL/GenBank/DDBJ databases">
        <title>De novo assembly and annotation of 12 fungi associated with fruit tree decline syndrome in Ontario, Canada.</title>
        <authorList>
            <person name="Sulman M."/>
            <person name="Ellouze W."/>
            <person name="Ilyukhin E."/>
        </authorList>
    </citation>
    <scope>NUCLEOTIDE SEQUENCE [LARGE SCALE GENOMIC DNA]</scope>
    <source>
        <strain evidence="2 3">M97-236</strain>
    </source>
</reference>
<organism evidence="2 3">
    <name type="scientific">Nothophoma quercina</name>
    <dbReference type="NCBI Taxonomy" id="749835"/>
    <lineage>
        <taxon>Eukaryota</taxon>
        <taxon>Fungi</taxon>
        <taxon>Dikarya</taxon>
        <taxon>Ascomycota</taxon>
        <taxon>Pezizomycotina</taxon>
        <taxon>Dothideomycetes</taxon>
        <taxon>Pleosporomycetidae</taxon>
        <taxon>Pleosporales</taxon>
        <taxon>Pleosporineae</taxon>
        <taxon>Didymellaceae</taxon>
        <taxon>Nothophoma</taxon>
    </lineage>
</organism>
<sequence>MKYTTALIAFAAGALAQSSAITSAPATTSAAAISVSPQISCVSACNAGDVTCQASCLGAARPNSSQVVATNECAAKCDQGDGSSEATQKFSDCVQSCIASLFPSSQTGSLIPGAAASSGAAASGTGASGSANPTASTGASGSGSTVSQTGSAAAAATGAANAISGRIGGAGLAGLLAVFAL</sequence>
<dbReference type="EMBL" id="JAKIXB020000004">
    <property type="protein sequence ID" value="KAL1609218.1"/>
    <property type="molecule type" value="Genomic_DNA"/>
</dbReference>
<feature type="chain" id="PRO_5047368625" evidence="1">
    <location>
        <begin position="17"/>
        <end position="181"/>
    </location>
</feature>
<name>A0ABR3RXR4_9PLEO</name>